<name>A0A2T1DD95_9CYAN</name>
<dbReference type="EMBL" id="PVWG01000017">
    <property type="protein sequence ID" value="PSB18437.1"/>
    <property type="molecule type" value="Genomic_DNA"/>
</dbReference>
<reference evidence="1 2" key="2">
    <citation type="submission" date="2018-03" db="EMBL/GenBank/DDBJ databases">
        <title>The ancient ancestry and fast evolution of plastids.</title>
        <authorList>
            <person name="Moore K.R."/>
            <person name="Magnabosco C."/>
            <person name="Momper L."/>
            <person name="Gold D.A."/>
            <person name="Bosak T."/>
            <person name="Fournier G.P."/>
        </authorList>
    </citation>
    <scope>NUCLEOTIDE SEQUENCE [LARGE SCALE GENOMIC DNA]</scope>
    <source>
        <strain evidence="1 2">ULC007</strain>
    </source>
</reference>
<dbReference type="RefSeq" id="WP_073072704.1">
    <property type="nucleotide sequence ID" value="NZ_MPPI01000018.1"/>
</dbReference>
<proteinExistence type="predicted"/>
<comment type="caution">
    <text evidence="1">The sequence shown here is derived from an EMBL/GenBank/DDBJ whole genome shotgun (WGS) entry which is preliminary data.</text>
</comment>
<protein>
    <submittedName>
        <fullName evidence="1">Uncharacterized protein</fullName>
    </submittedName>
</protein>
<sequence length="127" mass="14514">MLADSWKLVGAVNFYRPSTALPGALMATLTNRVIKVKTTSSTPNLWRRAAYMRQVVDRAELESRVVPLNQETIFELSPLSDRYGLVFLPVRWLPDLTVWVWEYTGKDPDTLKTDLTRIESKIDNLSS</sequence>
<dbReference type="AlphaFoldDB" id="A0A2T1DD95"/>
<accession>A0A2T1DD95</accession>
<gene>
    <name evidence="1" type="ORF">C7B65_15190</name>
</gene>
<evidence type="ECO:0000313" key="2">
    <source>
        <dbReference type="Proteomes" id="UP000238634"/>
    </source>
</evidence>
<organism evidence="1 2">
    <name type="scientific">Phormidesmis priestleyi ULC007</name>
    <dbReference type="NCBI Taxonomy" id="1920490"/>
    <lineage>
        <taxon>Bacteria</taxon>
        <taxon>Bacillati</taxon>
        <taxon>Cyanobacteriota</taxon>
        <taxon>Cyanophyceae</taxon>
        <taxon>Leptolyngbyales</taxon>
        <taxon>Leptolyngbyaceae</taxon>
        <taxon>Phormidesmis</taxon>
    </lineage>
</organism>
<dbReference type="Proteomes" id="UP000238634">
    <property type="component" value="Unassembled WGS sequence"/>
</dbReference>
<evidence type="ECO:0000313" key="1">
    <source>
        <dbReference type="EMBL" id="PSB18437.1"/>
    </source>
</evidence>
<reference evidence="1 2" key="1">
    <citation type="submission" date="2018-02" db="EMBL/GenBank/DDBJ databases">
        <authorList>
            <person name="Cohen D.B."/>
            <person name="Kent A.D."/>
        </authorList>
    </citation>
    <scope>NUCLEOTIDE SEQUENCE [LARGE SCALE GENOMIC DNA]</scope>
    <source>
        <strain evidence="1 2">ULC007</strain>
    </source>
</reference>
<dbReference type="STRING" id="1920490.GCA_001895925_05085"/>
<keyword evidence="2" id="KW-1185">Reference proteome</keyword>
<dbReference type="OrthoDB" id="583031at2"/>